<accession>A0A9N7VMJ0</accession>
<reference evidence="2" key="1">
    <citation type="submission" date="2020-03" db="EMBL/GenBank/DDBJ databases">
        <authorList>
            <person name="Weist P."/>
        </authorList>
    </citation>
    <scope>NUCLEOTIDE SEQUENCE</scope>
</reference>
<evidence type="ECO:0000256" key="1">
    <source>
        <dbReference type="SAM" id="MobiDB-lite"/>
    </source>
</evidence>
<name>A0A9N7VMJ0_PLEPL</name>
<keyword evidence="3" id="KW-1185">Reference proteome</keyword>
<proteinExistence type="predicted"/>
<comment type="caution">
    <text evidence="2">The sequence shown here is derived from an EMBL/GenBank/DDBJ whole genome shotgun (WGS) entry which is preliminary data.</text>
</comment>
<sequence length="135" mass="14417">MLSITASKWKYSVKPPLDTQHPADSRAPVAIRYSSPGRSCGTGALLRQPSARPRGRRALTVPSQPPLCPGDGRPRFWTPCGVIAVAPVARPGGMDMFVCSGADHLERRRYSGREGGGSVDQAPGEAYLISKASWS</sequence>
<evidence type="ECO:0000313" key="2">
    <source>
        <dbReference type="EMBL" id="CAB1450940.1"/>
    </source>
</evidence>
<gene>
    <name evidence="2" type="ORF">PLEPLA_LOCUS38632</name>
</gene>
<protein>
    <submittedName>
        <fullName evidence="2">Uncharacterized protein</fullName>
    </submittedName>
</protein>
<dbReference type="AlphaFoldDB" id="A0A9N7VMJ0"/>
<dbReference type="EMBL" id="CADEAL010004070">
    <property type="protein sequence ID" value="CAB1450940.1"/>
    <property type="molecule type" value="Genomic_DNA"/>
</dbReference>
<dbReference type="Proteomes" id="UP001153269">
    <property type="component" value="Unassembled WGS sequence"/>
</dbReference>
<evidence type="ECO:0000313" key="3">
    <source>
        <dbReference type="Proteomes" id="UP001153269"/>
    </source>
</evidence>
<feature type="region of interest" description="Disordered" evidence="1">
    <location>
        <begin position="36"/>
        <end position="70"/>
    </location>
</feature>
<organism evidence="2 3">
    <name type="scientific">Pleuronectes platessa</name>
    <name type="common">European plaice</name>
    <dbReference type="NCBI Taxonomy" id="8262"/>
    <lineage>
        <taxon>Eukaryota</taxon>
        <taxon>Metazoa</taxon>
        <taxon>Chordata</taxon>
        <taxon>Craniata</taxon>
        <taxon>Vertebrata</taxon>
        <taxon>Euteleostomi</taxon>
        <taxon>Actinopterygii</taxon>
        <taxon>Neopterygii</taxon>
        <taxon>Teleostei</taxon>
        <taxon>Neoteleostei</taxon>
        <taxon>Acanthomorphata</taxon>
        <taxon>Carangaria</taxon>
        <taxon>Pleuronectiformes</taxon>
        <taxon>Pleuronectoidei</taxon>
        <taxon>Pleuronectidae</taxon>
        <taxon>Pleuronectes</taxon>
    </lineage>
</organism>